<keyword evidence="10" id="KW-1185">Reference proteome</keyword>
<keyword evidence="5" id="KW-0862">Zinc</keyword>
<comment type="cofactor">
    <cofactor evidence="1">
        <name>Zn(2+)</name>
        <dbReference type="ChEBI" id="CHEBI:29105"/>
    </cofactor>
</comment>
<dbReference type="KEGG" id="hcz:G9Q37_16830"/>
<sequence length="530" mass="56649">MDFLPLSPPRAVWLAVGALALALWAPAPDAARAQNNTPHAAGHAHNLPSLGDGESLTVSAERRLGDRIARSIYRDPDYLDDPALGDYLQQIWQPLLGAARQRGEVPAELFERLAWELMISRDRRVNAFALPGGYLGVNLGLLAVTERPEELASVLAHELSHVSQRHIARMMSNEQRMAPWMIAGMILGALAMGSNPNAAGAAIAGSTAAAAQQSLNFSRDMEREADRIGFGVLTGAGFDGQGFVGMFDKLQQASRLNDDGAFPYLRSHPLTSERIADMQARLPSAGPGAMGPRADAPQRAAAGLPSAALHALAAARARVLAERNSTRWNAWVEQAQPAIASAPALYAGALAAQRLGQSARAAELVGRLRQATAGSDARGFADALALEILLSPGATPNPALLAELRDAALAADARAMVLLGAQAALATGQAPRAASRLQTWVVDHPRDALAWQLLSRVQQAQGQTLRAVRADAEARAAQYDWDGALERFKAAQALPPAQRNADPIELAIVDSRRRDVEQRLKDLMREEKER</sequence>
<name>A0A6G8IL31_9BURK</name>
<feature type="chain" id="PRO_5026222192" evidence="7">
    <location>
        <begin position="34"/>
        <end position="530"/>
    </location>
</feature>
<dbReference type="GO" id="GO:0051603">
    <property type="term" value="P:proteolysis involved in protein catabolic process"/>
    <property type="evidence" value="ECO:0007669"/>
    <property type="project" value="TreeGrafter"/>
</dbReference>
<protein>
    <submittedName>
        <fullName evidence="9">M48 family metalloprotease</fullName>
    </submittedName>
</protein>
<feature type="domain" description="Peptidase M48" evidence="8">
    <location>
        <begin position="113"/>
        <end position="281"/>
    </location>
</feature>
<keyword evidence="4" id="KW-0378">Hydrolase</keyword>
<dbReference type="GO" id="GO:0016020">
    <property type="term" value="C:membrane"/>
    <property type="evidence" value="ECO:0007669"/>
    <property type="project" value="TreeGrafter"/>
</dbReference>
<reference evidence="9 10" key="1">
    <citation type="submission" date="2020-03" db="EMBL/GenBank/DDBJ databases">
        <title>Hydrogenophaga sp. nov. isolated from cyanobacterial mat.</title>
        <authorList>
            <person name="Thorat V."/>
            <person name="Kirdat K."/>
            <person name="Tiwarekar B."/>
            <person name="Costa E.D."/>
            <person name="Yadav A."/>
        </authorList>
    </citation>
    <scope>NUCLEOTIDE SEQUENCE [LARGE SCALE GENOMIC DNA]</scope>
    <source>
        <strain evidence="9 10">BA0156</strain>
    </source>
</reference>
<dbReference type="PANTHER" id="PTHR22726:SF1">
    <property type="entry name" value="METALLOENDOPEPTIDASE OMA1, MITOCHONDRIAL"/>
    <property type="match status" value="1"/>
</dbReference>
<dbReference type="Proteomes" id="UP000503162">
    <property type="component" value="Chromosome"/>
</dbReference>
<evidence type="ECO:0000256" key="3">
    <source>
        <dbReference type="ARBA" id="ARBA00022723"/>
    </source>
</evidence>
<evidence type="ECO:0000256" key="7">
    <source>
        <dbReference type="SAM" id="SignalP"/>
    </source>
</evidence>
<keyword evidence="3" id="KW-0479">Metal-binding</keyword>
<dbReference type="GO" id="GO:0004222">
    <property type="term" value="F:metalloendopeptidase activity"/>
    <property type="evidence" value="ECO:0007669"/>
    <property type="project" value="InterPro"/>
</dbReference>
<gene>
    <name evidence="9" type="ORF">G9Q37_16830</name>
</gene>
<dbReference type="AlphaFoldDB" id="A0A6G8IL31"/>
<dbReference type="RefSeq" id="WP_166228965.1">
    <property type="nucleotide sequence ID" value="NZ_CP049989.1"/>
</dbReference>
<evidence type="ECO:0000256" key="2">
    <source>
        <dbReference type="ARBA" id="ARBA00022670"/>
    </source>
</evidence>
<accession>A0A6G8IL31</accession>
<dbReference type="Gene3D" id="3.30.2010.10">
    <property type="entry name" value="Metalloproteases ('zincins'), catalytic domain"/>
    <property type="match status" value="1"/>
</dbReference>
<keyword evidence="7" id="KW-0732">Signal</keyword>
<dbReference type="GO" id="GO:0046872">
    <property type="term" value="F:metal ion binding"/>
    <property type="evidence" value="ECO:0007669"/>
    <property type="project" value="UniProtKB-KW"/>
</dbReference>
<dbReference type="InterPro" id="IPR051156">
    <property type="entry name" value="Mito/Outer_Membr_Metalloprot"/>
</dbReference>
<evidence type="ECO:0000256" key="4">
    <source>
        <dbReference type="ARBA" id="ARBA00022801"/>
    </source>
</evidence>
<keyword evidence="2 9" id="KW-0645">Protease</keyword>
<organism evidence="9 10">
    <name type="scientific">Hydrogenophaga crocea</name>
    <dbReference type="NCBI Taxonomy" id="2716225"/>
    <lineage>
        <taxon>Bacteria</taxon>
        <taxon>Pseudomonadati</taxon>
        <taxon>Pseudomonadota</taxon>
        <taxon>Betaproteobacteria</taxon>
        <taxon>Burkholderiales</taxon>
        <taxon>Comamonadaceae</taxon>
        <taxon>Hydrogenophaga</taxon>
    </lineage>
</organism>
<proteinExistence type="predicted"/>
<evidence type="ECO:0000256" key="5">
    <source>
        <dbReference type="ARBA" id="ARBA00022833"/>
    </source>
</evidence>
<evidence type="ECO:0000313" key="9">
    <source>
        <dbReference type="EMBL" id="QIM53700.1"/>
    </source>
</evidence>
<evidence type="ECO:0000256" key="1">
    <source>
        <dbReference type="ARBA" id="ARBA00001947"/>
    </source>
</evidence>
<dbReference type="EMBL" id="CP049989">
    <property type="protein sequence ID" value="QIM53700.1"/>
    <property type="molecule type" value="Genomic_DNA"/>
</dbReference>
<dbReference type="PANTHER" id="PTHR22726">
    <property type="entry name" value="METALLOENDOPEPTIDASE OMA1"/>
    <property type="match status" value="1"/>
</dbReference>
<evidence type="ECO:0000313" key="10">
    <source>
        <dbReference type="Proteomes" id="UP000503162"/>
    </source>
</evidence>
<dbReference type="InterPro" id="IPR001915">
    <property type="entry name" value="Peptidase_M48"/>
</dbReference>
<evidence type="ECO:0000259" key="8">
    <source>
        <dbReference type="Pfam" id="PF01435"/>
    </source>
</evidence>
<evidence type="ECO:0000256" key="6">
    <source>
        <dbReference type="ARBA" id="ARBA00023049"/>
    </source>
</evidence>
<keyword evidence="6 9" id="KW-0482">Metalloprotease</keyword>
<dbReference type="Pfam" id="PF01435">
    <property type="entry name" value="Peptidase_M48"/>
    <property type="match status" value="1"/>
</dbReference>
<feature type="signal peptide" evidence="7">
    <location>
        <begin position="1"/>
        <end position="33"/>
    </location>
</feature>